<sequence>MASIERASTLSTPRLFSFSTIALPLGALVIAINVYLPAHLASHLGVSMTVVGSAWAAVRLIDLAVDPMLGVLMDRTNTRLGRYRAWILVGGPILMLATWALFEAPRDIGPVYLIGWLLALYLGQSILTMGQSAWAAGLAPSYDDRSRAFGAISIATVTGGIMILMVPLLGARVGWSSAAAAQAMGWFVVILVPIVVLTATTLTPERLPVLRTEGLRLRDFVGLLTKPDLVRLFFAQLTLTMGPGWMSALYLFYFTSARGFSAQQASLLLLFYIVAGVVGAIVIARLAVVIGKHRALILVALVFAADICATNFAPKGDLLRSAPLLAIAGFAAAGFDLTIRAMLADVGDEVRLEQGREQLSLIYALNALANKLASAFAIGLTFPLLAYIGFNPADGAANTPQAVRGLELAYVIGPVVFVTVGAFCLIGWKLDSRRHAAIRRLLDEHDARAVLADVSESLPAAEAGVALTVVK</sequence>
<dbReference type="OrthoDB" id="9764596at2"/>
<feature type="transmembrane region" description="Helical" evidence="2">
    <location>
        <begin position="108"/>
        <end position="127"/>
    </location>
</feature>
<feature type="transmembrane region" description="Helical" evidence="2">
    <location>
        <begin position="232"/>
        <end position="253"/>
    </location>
</feature>
<feature type="transmembrane region" description="Helical" evidence="2">
    <location>
        <begin position="408"/>
        <end position="430"/>
    </location>
</feature>
<dbReference type="GO" id="GO:0005886">
    <property type="term" value="C:plasma membrane"/>
    <property type="evidence" value="ECO:0007669"/>
    <property type="project" value="TreeGrafter"/>
</dbReference>
<dbReference type="eggNOG" id="COG2211">
    <property type="taxonomic scope" value="Bacteria"/>
</dbReference>
<dbReference type="STRING" id="366602.Caul_0517"/>
<dbReference type="PANTHER" id="PTHR11328">
    <property type="entry name" value="MAJOR FACILITATOR SUPERFAMILY DOMAIN-CONTAINING PROTEIN"/>
    <property type="match status" value="1"/>
</dbReference>
<dbReference type="GO" id="GO:0015293">
    <property type="term" value="F:symporter activity"/>
    <property type="evidence" value="ECO:0007669"/>
    <property type="project" value="InterPro"/>
</dbReference>
<dbReference type="InterPro" id="IPR039672">
    <property type="entry name" value="MFS_2"/>
</dbReference>
<dbReference type="KEGG" id="cak:Caul_0517"/>
<feature type="transmembrane region" description="Helical" evidence="2">
    <location>
        <begin position="42"/>
        <end position="62"/>
    </location>
</feature>
<keyword evidence="2" id="KW-1133">Transmembrane helix</keyword>
<accession>B0T6N4</accession>
<name>B0T6N4_CAUSK</name>
<organism evidence="3">
    <name type="scientific">Caulobacter sp. (strain K31)</name>
    <dbReference type="NCBI Taxonomy" id="366602"/>
    <lineage>
        <taxon>Bacteria</taxon>
        <taxon>Pseudomonadati</taxon>
        <taxon>Pseudomonadota</taxon>
        <taxon>Alphaproteobacteria</taxon>
        <taxon>Caulobacterales</taxon>
        <taxon>Caulobacteraceae</taxon>
        <taxon>Caulobacter</taxon>
    </lineage>
</organism>
<feature type="transmembrane region" description="Helical" evidence="2">
    <location>
        <begin position="15"/>
        <end position="36"/>
    </location>
</feature>
<dbReference type="Gene3D" id="1.20.1250.20">
    <property type="entry name" value="MFS general substrate transporter like domains"/>
    <property type="match status" value="2"/>
</dbReference>
<dbReference type="PANTHER" id="PTHR11328:SF28">
    <property type="entry name" value="MAJOR FACILITATOR SUPERFAMILY DOMAIN-CONTAINING PROTEIN 12"/>
    <property type="match status" value="1"/>
</dbReference>
<gene>
    <name evidence="3" type="ordered locus">Caul_0517</name>
</gene>
<dbReference type="Pfam" id="PF13347">
    <property type="entry name" value="MFS_2"/>
    <property type="match status" value="1"/>
</dbReference>
<evidence type="ECO:0000256" key="2">
    <source>
        <dbReference type="SAM" id="Phobius"/>
    </source>
</evidence>
<dbReference type="AlphaFoldDB" id="B0T6N4"/>
<keyword evidence="2" id="KW-0812">Transmembrane</keyword>
<feature type="transmembrane region" description="Helical" evidence="2">
    <location>
        <begin position="148"/>
        <end position="171"/>
    </location>
</feature>
<comment type="similarity">
    <text evidence="1">Belongs to the sodium:galactoside symporter (TC 2.A.2) family.</text>
</comment>
<feature type="transmembrane region" description="Helical" evidence="2">
    <location>
        <begin position="324"/>
        <end position="343"/>
    </location>
</feature>
<proteinExistence type="inferred from homology"/>
<reference evidence="3" key="1">
    <citation type="submission" date="2008-01" db="EMBL/GenBank/DDBJ databases">
        <title>Complete sequence of chromosome of Caulobacter sp. K31.</title>
        <authorList>
            <consortium name="US DOE Joint Genome Institute"/>
            <person name="Copeland A."/>
            <person name="Lucas S."/>
            <person name="Lapidus A."/>
            <person name="Barry K."/>
            <person name="Glavina del Rio T."/>
            <person name="Dalin E."/>
            <person name="Tice H."/>
            <person name="Pitluck S."/>
            <person name="Bruce D."/>
            <person name="Goodwin L."/>
            <person name="Thompson L.S."/>
            <person name="Brettin T."/>
            <person name="Detter J.C."/>
            <person name="Han C."/>
            <person name="Schmutz J."/>
            <person name="Larimer F."/>
            <person name="Land M."/>
            <person name="Hauser L."/>
            <person name="Kyrpides N."/>
            <person name="Kim E."/>
            <person name="Stephens C."/>
            <person name="Richardson P."/>
        </authorList>
    </citation>
    <scope>NUCLEOTIDE SEQUENCE [LARGE SCALE GENOMIC DNA]</scope>
    <source>
        <strain evidence="3">K31</strain>
    </source>
</reference>
<keyword evidence="2" id="KW-0472">Membrane</keyword>
<dbReference type="InterPro" id="IPR036259">
    <property type="entry name" value="MFS_trans_sf"/>
</dbReference>
<feature type="transmembrane region" description="Helical" evidence="2">
    <location>
        <begin position="265"/>
        <end position="288"/>
    </location>
</feature>
<dbReference type="GO" id="GO:0008643">
    <property type="term" value="P:carbohydrate transport"/>
    <property type="evidence" value="ECO:0007669"/>
    <property type="project" value="InterPro"/>
</dbReference>
<evidence type="ECO:0000256" key="1">
    <source>
        <dbReference type="ARBA" id="ARBA00009617"/>
    </source>
</evidence>
<feature type="transmembrane region" description="Helical" evidence="2">
    <location>
        <begin position="363"/>
        <end position="388"/>
    </location>
</feature>
<protein>
    <submittedName>
        <fullName evidence="3">Major facilitator superfamily MFS_1</fullName>
    </submittedName>
</protein>
<dbReference type="HOGENOM" id="CLU_027408_0_3_5"/>
<feature type="transmembrane region" description="Helical" evidence="2">
    <location>
        <begin position="183"/>
        <end position="202"/>
    </location>
</feature>
<dbReference type="SUPFAM" id="SSF103473">
    <property type="entry name" value="MFS general substrate transporter"/>
    <property type="match status" value="1"/>
</dbReference>
<feature type="transmembrane region" description="Helical" evidence="2">
    <location>
        <begin position="83"/>
        <end position="102"/>
    </location>
</feature>
<dbReference type="EMBL" id="CP000927">
    <property type="protein sequence ID" value="ABZ69651.1"/>
    <property type="molecule type" value="Genomic_DNA"/>
</dbReference>
<evidence type="ECO:0000313" key="3">
    <source>
        <dbReference type="EMBL" id="ABZ69651.1"/>
    </source>
</evidence>